<gene>
    <name evidence="6" type="ORF">KUV50_18440</name>
</gene>
<reference evidence="6" key="1">
    <citation type="submission" date="2021-06" db="EMBL/GenBank/DDBJ databases">
        <title>44 bacteria genomes isolated from Dapeng, Shenzhen.</title>
        <authorList>
            <person name="Zheng W."/>
            <person name="Yu S."/>
            <person name="Huang Y."/>
        </authorList>
    </citation>
    <scope>NUCLEOTIDE SEQUENCE</scope>
    <source>
        <strain evidence="6">DP5N28-2</strain>
    </source>
</reference>
<dbReference type="InterPro" id="IPR008972">
    <property type="entry name" value="Cupredoxin"/>
</dbReference>
<dbReference type="Gene3D" id="2.120.10.30">
    <property type="entry name" value="TolB, C-terminal domain"/>
    <property type="match status" value="1"/>
</dbReference>
<protein>
    <submittedName>
        <fullName evidence="6">Auracyanin family protein</fullName>
    </submittedName>
</protein>
<dbReference type="SUPFAM" id="SSF49503">
    <property type="entry name" value="Cupredoxins"/>
    <property type="match status" value="1"/>
</dbReference>
<keyword evidence="3" id="KW-0249">Electron transport</keyword>
<dbReference type="Proteomes" id="UP000753961">
    <property type="component" value="Unassembled WGS sequence"/>
</dbReference>
<dbReference type="PANTHER" id="PTHR33546">
    <property type="entry name" value="LARGE, MULTIFUNCTIONAL SECRETED PROTEIN-RELATED"/>
    <property type="match status" value="1"/>
</dbReference>
<feature type="domain" description="Blue (type 1) copper" evidence="5">
    <location>
        <begin position="578"/>
        <end position="689"/>
    </location>
</feature>
<sequence>MKIISSSTMSKFIYLIALMWSYSPHSFTQSFGSVAQSEEDYFEIIDIPIPEDVLLEVGGMTNLPNGNIAICTRRGEVWVVSNTENYKPTFKRYAHGLHEPLGIAYKGGALYVAQRGELTRLVDRNVDGIADLYEKVTSWPLSGNYHEYSYGPALLPNGNFMVTLNLGWVDRLGRMESLVPWRGWVVEVTPYGKIIPYATGLRSPAGYWVNDQGEFFYSENQGDWVGSGRISHVQKGDFLGNPKGLKWANVSGLSLDLKPEEVPDTEESMVKVAQEVPELRLPAVWLPHGIMGSSTAGFLFDDTEGNFGPFAGHIFIGDQGQSKIMRMDMELVNGEYQGVIFPFMEGFSSGVFRMIWGSDASMLVGMTSRGWSSTGGESYGLQKVIWKGSVPFEMKTVKANPDGFLIEFTQPVDRGLAADLSSYEITNFNYKYRARYGSPVIEKGSCPIRSVNISDDGLKVNVVVDSLKLGYIHEIKIHDVVSYAGKSLLHNVGYYTLNNIPEDKKEKADHKKGSADMRHLKRSNVKMASTVKKETTKEVKSQAQFKSNALKDISNKRVTNVPEHWNGHIDQTMVIGTKPGLKYDIERMTFKAGSRVRLVFQNNDDMLHNLVIVLPGSAIEVGEMALKLGLDGQGMNYIPDSDKVLFYTHLLEPNKSETIYFRVPEKPGEYEYVCTVPGHYYAMRGIIKIIE</sequence>
<dbReference type="EMBL" id="JAHVHU010000024">
    <property type="protein sequence ID" value="MBY5960138.1"/>
    <property type="molecule type" value="Genomic_DNA"/>
</dbReference>
<dbReference type="AlphaFoldDB" id="A0A953HYJ6"/>
<dbReference type="PROSITE" id="PS00196">
    <property type="entry name" value="COPPER_BLUE"/>
    <property type="match status" value="1"/>
</dbReference>
<accession>A0A953HYJ6</accession>
<evidence type="ECO:0000256" key="4">
    <source>
        <dbReference type="ARBA" id="ARBA00023008"/>
    </source>
</evidence>
<dbReference type="PANTHER" id="PTHR33546:SF1">
    <property type="entry name" value="LARGE, MULTIFUNCTIONAL SECRETED PROTEIN"/>
    <property type="match status" value="1"/>
</dbReference>
<evidence type="ECO:0000259" key="5">
    <source>
        <dbReference type="Pfam" id="PF00127"/>
    </source>
</evidence>
<dbReference type="RefSeq" id="WP_222581688.1">
    <property type="nucleotide sequence ID" value="NZ_JAHVHU010000024.1"/>
</dbReference>
<dbReference type="InterPro" id="IPR000923">
    <property type="entry name" value="BlueCu_1"/>
</dbReference>
<keyword evidence="7" id="KW-1185">Reference proteome</keyword>
<dbReference type="Gene3D" id="2.60.40.420">
    <property type="entry name" value="Cupredoxins - blue copper proteins"/>
    <property type="match status" value="1"/>
</dbReference>
<dbReference type="InterPro" id="IPR011042">
    <property type="entry name" value="6-blade_b-propeller_TolB-like"/>
</dbReference>
<evidence type="ECO:0000313" key="7">
    <source>
        <dbReference type="Proteomes" id="UP000753961"/>
    </source>
</evidence>
<organism evidence="6 7">
    <name type="scientific">Membranihabitans marinus</name>
    <dbReference type="NCBI Taxonomy" id="1227546"/>
    <lineage>
        <taxon>Bacteria</taxon>
        <taxon>Pseudomonadati</taxon>
        <taxon>Bacteroidota</taxon>
        <taxon>Saprospiria</taxon>
        <taxon>Saprospirales</taxon>
        <taxon>Saprospiraceae</taxon>
        <taxon>Membranihabitans</taxon>
    </lineage>
</organism>
<comment type="caution">
    <text evidence="6">The sequence shown here is derived from an EMBL/GenBank/DDBJ whole genome shotgun (WGS) entry which is preliminary data.</text>
</comment>
<dbReference type="GO" id="GO:0009055">
    <property type="term" value="F:electron transfer activity"/>
    <property type="evidence" value="ECO:0007669"/>
    <property type="project" value="InterPro"/>
</dbReference>
<dbReference type="InterPro" id="IPR028871">
    <property type="entry name" value="BlueCu_1_BS"/>
</dbReference>
<dbReference type="CDD" id="cd04233">
    <property type="entry name" value="Auracyanin"/>
    <property type="match status" value="1"/>
</dbReference>
<evidence type="ECO:0000256" key="3">
    <source>
        <dbReference type="ARBA" id="ARBA00022982"/>
    </source>
</evidence>
<name>A0A953HYJ6_9BACT</name>
<dbReference type="SUPFAM" id="SSF63829">
    <property type="entry name" value="Calcium-dependent phosphotriesterase"/>
    <property type="match status" value="1"/>
</dbReference>
<keyword evidence="4" id="KW-0186">Copper</keyword>
<evidence type="ECO:0000256" key="1">
    <source>
        <dbReference type="ARBA" id="ARBA00022448"/>
    </source>
</evidence>
<evidence type="ECO:0000313" key="6">
    <source>
        <dbReference type="EMBL" id="MBY5960138.1"/>
    </source>
</evidence>
<keyword evidence="2" id="KW-0479">Metal-binding</keyword>
<keyword evidence="1" id="KW-0813">Transport</keyword>
<dbReference type="Pfam" id="PF00127">
    <property type="entry name" value="Copper-bind"/>
    <property type="match status" value="1"/>
</dbReference>
<dbReference type="GO" id="GO:0005507">
    <property type="term" value="F:copper ion binding"/>
    <property type="evidence" value="ECO:0007669"/>
    <property type="project" value="InterPro"/>
</dbReference>
<proteinExistence type="predicted"/>
<evidence type="ECO:0000256" key="2">
    <source>
        <dbReference type="ARBA" id="ARBA00022723"/>
    </source>
</evidence>